<dbReference type="AlphaFoldDB" id="A0A5A8C0L7"/>
<evidence type="ECO:0000313" key="2">
    <source>
        <dbReference type="EMBL" id="KAA0146582.1"/>
    </source>
</evidence>
<name>A0A5A8C0L7_CAFRO</name>
<feature type="signal peptide" evidence="1">
    <location>
        <begin position="1"/>
        <end position="29"/>
    </location>
</feature>
<reference evidence="2 3" key="1">
    <citation type="submission" date="2019-07" db="EMBL/GenBank/DDBJ databases">
        <title>Genomes of Cafeteria roenbergensis.</title>
        <authorList>
            <person name="Fischer M.G."/>
            <person name="Hackl T."/>
            <person name="Roman M."/>
        </authorList>
    </citation>
    <scope>NUCLEOTIDE SEQUENCE [LARGE SCALE GENOMIC DNA]</scope>
    <source>
        <strain evidence="2 3">Cflag</strain>
    </source>
</reference>
<feature type="chain" id="PRO_5023059870" evidence="1">
    <location>
        <begin position="30"/>
        <end position="468"/>
    </location>
</feature>
<dbReference type="EMBL" id="VLTM01000182">
    <property type="protein sequence ID" value="KAA0146582.1"/>
    <property type="molecule type" value="Genomic_DNA"/>
</dbReference>
<keyword evidence="1" id="KW-0732">Signal</keyword>
<protein>
    <submittedName>
        <fullName evidence="2">Uncharacterized protein</fullName>
    </submittedName>
</protein>
<sequence length="468" mass="48372">MSARTGVTGVVCAAALAALLLGEPAAATAAATAGQRSWPGLVEELCGGRFLASGAAGAVSGAPGSLADLARLCGQPALEPIGVCPGDFRVPLTDFAARFPAGEWPELTDPFGANASHAGTTHASGWRGAAALPCANGLLAARLEQDSSGWSGNSSGRCERHAFDMGRIERSMLPGERILIVESWVVPTAVTPPCCDDPTQWWLAFSGVDGLYERRCWDHFPYVSPSLANSVMLTSDYASAAAGFLAYTSLQTTHNASSNRASTMAQAWPVIGEVSEPVIDGVPSGARPFLRRPHQLITVMIVNASGTGLLSLPDSPPAAAATARGQQTASASLVAPGWDPSTMAWAAREGSLVAGIWDGSSSGASCRITGDTAQGSPRPPWQAYSPPANLHPTSALACFGGHNTTCDASAAACLSAAAVGYHNVSDPTVRRCARDWVLGSMTYSMPSAPTQPWWQIGTTALTAWWKPG</sequence>
<proteinExistence type="predicted"/>
<organism evidence="2 3">
    <name type="scientific">Cafeteria roenbergensis</name>
    <name type="common">Marine flagellate</name>
    <dbReference type="NCBI Taxonomy" id="33653"/>
    <lineage>
        <taxon>Eukaryota</taxon>
        <taxon>Sar</taxon>
        <taxon>Stramenopiles</taxon>
        <taxon>Bigyra</taxon>
        <taxon>Opalozoa</taxon>
        <taxon>Bicosoecida</taxon>
        <taxon>Cafeteriaceae</taxon>
        <taxon>Cafeteria</taxon>
    </lineage>
</organism>
<dbReference type="Proteomes" id="UP000325113">
    <property type="component" value="Unassembled WGS sequence"/>
</dbReference>
<evidence type="ECO:0000256" key="1">
    <source>
        <dbReference type="SAM" id="SignalP"/>
    </source>
</evidence>
<comment type="caution">
    <text evidence="2">The sequence shown here is derived from an EMBL/GenBank/DDBJ whole genome shotgun (WGS) entry which is preliminary data.</text>
</comment>
<accession>A0A5A8C0L7</accession>
<gene>
    <name evidence="2" type="ORF">FNF31_07748</name>
</gene>
<evidence type="ECO:0000313" key="3">
    <source>
        <dbReference type="Proteomes" id="UP000325113"/>
    </source>
</evidence>